<name>A0A4Z2IEC1_9TELE</name>
<gene>
    <name evidence="2" type="ORF">EYF80_013554</name>
</gene>
<dbReference type="AlphaFoldDB" id="A0A4Z2IEC1"/>
<protein>
    <submittedName>
        <fullName evidence="2">Uncharacterized protein</fullName>
    </submittedName>
</protein>
<dbReference type="EMBL" id="SRLO01000095">
    <property type="protein sequence ID" value="TNN76266.1"/>
    <property type="molecule type" value="Genomic_DNA"/>
</dbReference>
<feature type="compositionally biased region" description="Low complexity" evidence="1">
    <location>
        <begin position="94"/>
        <end position="108"/>
    </location>
</feature>
<evidence type="ECO:0000313" key="2">
    <source>
        <dbReference type="EMBL" id="TNN76266.1"/>
    </source>
</evidence>
<feature type="compositionally biased region" description="Polar residues" evidence="1">
    <location>
        <begin position="124"/>
        <end position="141"/>
    </location>
</feature>
<proteinExistence type="predicted"/>
<keyword evidence="3" id="KW-1185">Reference proteome</keyword>
<feature type="region of interest" description="Disordered" evidence="1">
    <location>
        <begin position="68"/>
        <end position="142"/>
    </location>
</feature>
<evidence type="ECO:0000256" key="1">
    <source>
        <dbReference type="SAM" id="MobiDB-lite"/>
    </source>
</evidence>
<evidence type="ECO:0000313" key="3">
    <source>
        <dbReference type="Proteomes" id="UP000314294"/>
    </source>
</evidence>
<accession>A0A4Z2IEC1</accession>
<comment type="caution">
    <text evidence="2">The sequence shown here is derived from an EMBL/GenBank/DDBJ whole genome shotgun (WGS) entry which is preliminary data.</text>
</comment>
<sequence>MGCSPDQCNAWWVLKSSSTKRSRVPNAHRGATASTENYRYRDAKLGMVSAPGRKLQYSSRPVLTTHQSESLFSISGPPARGPLAQREADETDLGPRFLRSSRPSSPSLHQAGSVVTMHGGKWSPQCSSSLHTGGGTLTQKSLADGEEHFGLLVLRREKKRKNKWATGPCGGE</sequence>
<dbReference type="Proteomes" id="UP000314294">
    <property type="component" value="Unassembled WGS sequence"/>
</dbReference>
<reference evidence="2 3" key="1">
    <citation type="submission" date="2019-03" db="EMBL/GenBank/DDBJ databases">
        <title>First draft genome of Liparis tanakae, snailfish: a comprehensive survey of snailfish specific genes.</title>
        <authorList>
            <person name="Kim W."/>
            <person name="Song I."/>
            <person name="Jeong J.-H."/>
            <person name="Kim D."/>
            <person name="Kim S."/>
            <person name="Ryu S."/>
            <person name="Song J.Y."/>
            <person name="Lee S.K."/>
        </authorList>
    </citation>
    <scope>NUCLEOTIDE SEQUENCE [LARGE SCALE GENOMIC DNA]</scope>
    <source>
        <tissue evidence="2">Muscle</tissue>
    </source>
</reference>
<organism evidence="2 3">
    <name type="scientific">Liparis tanakae</name>
    <name type="common">Tanaka's snailfish</name>
    <dbReference type="NCBI Taxonomy" id="230148"/>
    <lineage>
        <taxon>Eukaryota</taxon>
        <taxon>Metazoa</taxon>
        <taxon>Chordata</taxon>
        <taxon>Craniata</taxon>
        <taxon>Vertebrata</taxon>
        <taxon>Euteleostomi</taxon>
        <taxon>Actinopterygii</taxon>
        <taxon>Neopterygii</taxon>
        <taxon>Teleostei</taxon>
        <taxon>Neoteleostei</taxon>
        <taxon>Acanthomorphata</taxon>
        <taxon>Eupercaria</taxon>
        <taxon>Perciformes</taxon>
        <taxon>Cottioidei</taxon>
        <taxon>Cottales</taxon>
        <taxon>Liparidae</taxon>
        <taxon>Liparis</taxon>
    </lineage>
</organism>